<evidence type="ECO:0000313" key="2">
    <source>
        <dbReference type="Proteomes" id="UP000308199"/>
    </source>
</evidence>
<evidence type="ECO:0000313" key="1">
    <source>
        <dbReference type="EMBL" id="THH10919.1"/>
    </source>
</evidence>
<organism evidence="1 2">
    <name type="scientific">Phellinidium pouzarii</name>
    <dbReference type="NCBI Taxonomy" id="167371"/>
    <lineage>
        <taxon>Eukaryota</taxon>
        <taxon>Fungi</taxon>
        <taxon>Dikarya</taxon>
        <taxon>Basidiomycota</taxon>
        <taxon>Agaricomycotina</taxon>
        <taxon>Agaricomycetes</taxon>
        <taxon>Hymenochaetales</taxon>
        <taxon>Hymenochaetaceae</taxon>
        <taxon>Phellinidium</taxon>
    </lineage>
</organism>
<dbReference type="Proteomes" id="UP000308199">
    <property type="component" value="Unassembled WGS sequence"/>
</dbReference>
<name>A0A4S4LGD6_9AGAM</name>
<dbReference type="AlphaFoldDB" id="A0A4S4LGD6"/>
<comment type="caution">
    <text evidence="1">The sequence shown here is derived from an EMBL/GenBank/DDBJ whole genome shotgun (WGS) entry which is preliminary data.</text>
</comment>
<reference evidence="1 2" key="1">
    <citation type="submission" date="2019-02" db="EMBL/GenBank/DDBJ databases">
        <title>Genome sequencing of the rare red list fungi Phellinidium pouzarii.</title>
        <authorList>
            <person name="Buettner E."/>
            <person name="Kellner H."/>
        </authorList>
    </citation>
    <scope>NUCLEOTIDE SEQUENCE [LARGE SCALE GENOMIC DNA]</scope>
    <source>
        <strain evidence="1 2">DSM 108285</strain>
    </source>
</reference>
<proteinExistence type="predicted"/>
<keyword evidence="2" id="KW-1185">Reference proteome</keyword>
<sequence length="169" mass="18985">MSFKCFHLYALLFKREDCLSYSLLLGGSSVHDCTLYHCVPRFSSDTNTNIGWSYCMTEHVDLILPPWPIVLIVDLADLDGFERAAGSTARLVDRMLCEDGQRKFPATPPSRTFDGFAWFKTALHALSNRCILSVDFDGLKDEIVRATPGALSRFIQGRSSSFITSQFCQ</sequence>
<accession>A0A4S4LGD6</accession>
<gene>
    <name evidence="1" type="ORF">EW145_g987</name>
</gene>
<dbReference type="EMBL" id="SGPK01000024">
    <property type="protein sequence ID" value="THH10919.1"/>
    <property type="molecule type" value="Genomic_DNA"/>
</dbReference>
<protein>
    <submittedName>
        <fullName evidence="1">Uncharacterized protein</fullName>
    </submittedName>
</protein>